<evidence type="ECO:0000313" key="14">
    <source>
        <dbReference type="EMBL" id="PTU31658.1"/>
    </source>
</evidence>
<evidence type="ECO:0000259" key="13">
    <source>
        <dbReference type="PROSITE" id="PS50885"/>
    </source>
</evidence>
<evidence type="ECO:0000256" key="7">
    <source>
        <dbReference type="ARBA" id="ARBA00022777"/>
    </source>
</evidence>
<keyword evidence="10 11" id="KW-0472">Membrane</keyword>
<evidence type="ECO:0000256" key="8">
    <source>
        <dbReference type="ARBA" id="ARBA00022989"/>
    </source>
</evidence>
<evidence type="ECO:0000256" key="4">
    <source>
        <dbReference type="ARBA" id="ARBA00022553"/>
    </source>
</evidence>
<evidence type="ECO:0000259" key="12">
    <source>
        <dbReference type="PROSITE" id="PS50109"/>
    </source>
</evidence>
<dbReference type="GO" id="GO:0000155">
    <property type="term" value="F:phosphorelay sensor kinase activity"/>
    <property type="evidence" value="ECO:0007669"/>
    <property type="project" value="InterPro"/>
</dbReference>
<dbReference type="SMART" id="SM00387">
    <property type="entry name" value="HATPase_c"/>
    <property type="match status" value="1"/>
</dbReference>
<dbReference type="PROSITE" id="PS50109">
    <property type="entry name" value="HIS_KIN"/>
    <property type="match status" value="1"/>
</dbReference>
<dbReference type="GO" id="GO:0016020">
    <property type="term" value="C:membrane"/>
    <property type="evidence" value="ECO:0007669"/>
    <property type="project" value="UniProtKB-SubCell"/>
</dbReference>
<sequence length="541" mass="58095">MMRLRLRTVLASVFLLILALPLTGFLALRIYESALVRQTESELIGQGAILSAAYAALFDRHATKNFDWTQYGLPLPVQGKTKASDYSSTDPDLAVPTRVYVPHPAKLDLARDSALSPAPDPLPALTAADALARVTGKELEPVLDQAQQVTLAGLRIIAPNGVIVASTGDDLGLSLLQQQEVKRALAGEFLTLLRERKPSSTPRPGIASISRNTALRVFVAMPITHRNRVIGAVLLTRTPSNLTKVVWARRVKIAQVGALLLLATLALAWLTATTITQPLRRLSQQAQRAHAGERNAVQPARRRVVQEVAELSETVAGMADALQARAAYIKDFAAHVSHEFKTPLTAIGGAAELLKEHGSAMSETERAGFLNIIAKDTARLDQLTRRLLELARADMATPSKESCLLAPVLRTAVHRARESGQLIELLEPLPEQASLPMSAELFDSILSGLFDNARQHAPGAVVTLSCEQIKGQLNLLVSDNGPGISTGNVDQIFTPFFTTARAQGNTGLGLAIIRAVLAVHGGNIALQPGDGGTRFKLSWVI</sequence>
<dbReference type="SUPFAM" id="SSF47384">
    <property type="entry name" value="Homodimeric domain of signal transducing histidine kinase"/>
    <property type="match status" value="1"/>
</dbReference>
<proteinExistence type="predicted"/>
<dbReference type="InterPro" id="IPR036097">
    <property type="entry name" value="HisK_dim/P_sf"/>
</dbReference>
<evidence type="ECO:0000256" key="5">
    <source>
        <dbReference type="ARBA" id="ARBA00022679"/>
    </source>
</evidence>
<dbReference type="InterPro" id="IPR005467">
    <property type="entry name" value="His_kinase_dom"/>
</dbReference>
<name>A0A2T5MGE5_9GAMM</name>
<dbReference type="EC" id="2.7.13.3" evidence="3"/>
<keyword evidence="5" id="KW-0808">Transferase</keyword>
<dbReference type="InterPro" id="IPR003660">
    <property type="entry name" value="HAMP_dom"/>
</dbReference>
<dbReference type="Gene3D" id="3.30.565.10">
    <property type="entry name" value="Histidine kinase-like ATPase, C-terminal domain"/>
    <property type="match status" value="1"/>
</dbReference>
<evidence type="ECO:0000256" key="11">
    <source>
        <dbReference type="SAM" id="Phobius"/>
    </source>
</evidence>
<evidence type="ECO:0000256" key="10">
    <source>
        <dbReference type="ARBA" id="ARBA00023136"/>
    </source>
</evidence>
<dbReference type="EMBL" id="QANS01000003">
    <property type="protein sequence ID" value="PTU31658.1"/>
    <property type="molecule type" value="Genomic_DNA"/>
</dbReference>
<evidence type="ECO:0000256" key="3">
    <source>
        <dbReference type="ARBA" id="ARBA00012438"/>
    </source>
</evidence>
<dbReference type="RefSeq" id="WP_107940206.1">
    <property type="nucleotide sequence ID" value="NZ_QANS01000003.1"/>
</dbReference>
<evidence type="ECO:0000256" key="1">
    <source>
        <dbReference type="ARBA" id="ARBA00000085"/>
    </source>
</evidence>
<keyword evidence="4" id="KW-0597">Phosphoprotein</keyword>
<dbReference type="InterPro" id="IPR003661">
    <property type="entry name" value="HisK_dim/P_dom"/>
</dbReference>
<dbReference type="CDD" id="cd00075">
    <property type="entry name" value="HATPase"/>
    <property type="match status" value="1"/>
</dbReference>
<comment type="catalytic activity">
    <reaction evidence="1">
        <text>ATP + protein L-histidine = ADP + protein N-phospho-L-histidine.</text>
        <dbReference type="EC" id="2.7.13.3"/>
    </reaction>
</comment>
<evidence type="ECO:0000256" key="2">
    <source>
        <dbReference type="ARBA" id="ARBA00004370"/>
    </source>
</evidence>
<reference evidence="14 15" key="1">
    <citation type="submission" date="2018-04" db="EMBL/GenBank/DDBJ databases">
        <title>Novel species isolated from glacier.</title>
        <authorList>
            <person name="Liu Q."/>
            <person name="Xin Y.-H."/>
        </authorList>
    </citation>
    <scope>NUCLEOTIDE SEQUENCE [LARGE SCALE GENOMIC DNA]</scope>
    <source>
        <strain evidence="14 15">GT1R17</strain>
    </source>
</reference>
<protein>
    <recommendedName>
        <fullName evidence="3">histidine kinase</fullName>
        <ecNumber evidence="3">2.7.13.3</ecNumber>
    </recommendedName>
</protein>
<dbReference type="PANTHER" id="PTHR45436">
    <property type="entry name" value="SENSOR HISTIDINE KINASE YKOH"/>
    <property type="match status" value="1"/>
</dbReference>
<feature type="domain" description="Histidine kinase" evidence="12">
    <location>
        <begin position="335"/>
        <end position="541"/>
    </location>
</feature>
<keyword evidence="7 14" id="KW-0418">Kinase</keyword>
<dbReference type="PROSITE" id="PS50885">
    <property type="entry name" value="HAMP"/>
    <property type="match status" value="1"/>
</dbReference>
<dbReference type="Pfam" id="PF02518">
    <property type="entry name" value="HATPase_c"/>
    <property type="match status" value="1"/>
</dbReference>
<dbReference type="Pfam" id="PF00512">
    <property type="entry name" value="HisKA"/>
    <property type="match status" value="1"/>
</dbReference>
<evidence type="ECO:0000313" key="15">
    <source>
        <dbReference type="Proteomes" id="UP000244248"/>
    </source>
</evidence>
<evidence type="ECO:0000256" key="6">
    <source>
        <dbReference type="ARBA" id="ARBA00022692"/>
    </source>
</evidence>
<keyword evidence="15" id="KW-1185">Reference proteome</keyword>
<comment type="subcellular location">
    <subcellularLocation>
        <location evidence="2">Membrane</location>
    </subcellularLocation>
</comment>
<organism evidence="14 15">
    <name type="scientific">Stenotrophobium rhamnosiphilum</name>
    <dbReference type="NCBI Taxonomy" id="2029166"/>
    <lineage>
        <taxon>Bacteria</taxon>
        <taxon>Pseudomonadati</taxon>
        <taxon>Pseudomonadota</taxon>
        <taxon>Gammaproteobacteria</taxon>
        <taxon>Nevskiales</taxon>
        <taxon>Nevskiaceae</taxon>
        <taxon>Stenotrophobium</taxon>
    </lineage>
</organism>
<dbReference type="Gene3D" id="6.10.340.10">
    <property type="match status" value="1"/>
</dbReference>
<feature type="transmembrane region" description="Helical" evidence="11">
    <location>
        <begin position="253"/>
        <end position="272"/>
    </location>
</feature>
<accession>A0A2T5MGE5</accession>
<dbReference type="Proteomes" id="UP000244248">
    <property type="component" value="Unassembled WGS sequence"/>
</dbReference>
<keyword evidence="9" id="KW-0902">Two-component regulatory system</keyword>
<dbReference type="InterPro" id="IPR004358">
    <property type="entry name" value="Sig_transdc_His_kin-like_C"/>
</dbReference>
<comment type="caution">
    <text evidence="14">The sequence shown here is derived from an EMBL/GenBank/DDBJ whole genome shotgun (WGS) entry which is preliminary data.</text>
</comment>
<dbReference type="OrthoDB" id="9772100at2"/>
<keyword evidence="6 11" id="KW-0812">Transmembrane</keyword>
<dbReference type="InterPro" id="IPR050428">
    <property type="entry name" value="TCS_sensor_his_kinase"/>
</dbReference>
<keyword evidence="8 11" id="KW-1133">Transmembrane helix</keyword>
<dbReference type="InterPro" id="IPR036890">
    <property type="entry name" value="HATPase_C_sf"/>
</dbReference>
<dbReference type="PRINTS" id="PR00344">
    <property type="entry name" value="BCTRLSENSOR"/>
</dbReference>
<dbReference type="InterPro" id="IPR003594">
    <property type="entry name" value="HATPase_dom"/>
</dbReference>
<gene>
    <name evidence="14" type="ORF">CJD38_10100</name>
</gene>
<evidence type="ECO:0000256" key="9">
    <source>
        <dbReference type="ARBA" id="ARBA00023012"/>
    </source>
</evidence>
<dbReference type="CDD" id="cd00082">
    <property type="entry name" value="HisKA"/>
    <property type="match status" value="1"/>
</dbReference>
<dbReference type="SUPFAM" id="SSF55874">
    <property type="entry name" value="ATPase domain of HSP90 chaperone/DNA topoisomerase II/histidine kinase"/>
    <property type="match status" value="1"/>
</dbReference>
<dbReference type="SMART" id="SM00388">
    <property type="entry name" value="HisKA"/>
    <property type="match status" value="1"/>
</dbReference>
<feature type="domain" description="HAMP" evidence="13">
    <location>
        <begin position="273"/>
        <end position="327"/>
    </location>
</feature>
<dbReference type="Gene3D" id="1.10.287.130">
    <property type="match status" value="1"/>
</dbReference>
<dbReference type="AlphaFoldDB" id="A0A2T5MGE5"/>
<dbReference type="PANTHER" id="PTHR45436:SF5">
    <property type="entry name" value="SENSOR HISTIDINE KINASE TRCS"/>
    <property type="match status" value="1"/>
</dbReference>